<reference evidence="5" key="1">
    <citation type="submission" date="2023-07" db="EMBL/GenBank/DDBJ databases">
        <title>Ureibacillus sp. isolated from freshwater well.</title>
        <authorList>
            <person name="Kirdat K."/>
            <person name="Bhatt A."/>
            <person name="Teware R."/>
            <person name="Bhavsar Y."/>
            <person name="Yadav A."/>
        </authorList>
    </citation>
    <scope>NUCLEOTIDE SEQUENCE</scope>
    <source>
        <strain evidence="5">BA0131</strain>
    </source>
</reference>
<dbReference type="SUPFAM" id="SSF53807">
    <property type="entry name" value="Helical backbone' metal receptor"/>
    <property type="match status" value="1"/>
</dbReference>
<dbReference type="RefSeq" id="WP_301137554.1">
    <property type="nucleotide sequence ID" value="NZ_JAUHTQ010000004.1"/>
</dbReference>
<dbReference type="NCBIfam" id="NF038402">
    <property type="entry name" value="TroA_like"/>
    <property type="match status" value="1"/>
</dbReference>
<evidence type="ECO:0000313" key="5">
    <source>
        <dbReference type="EMBL" id="MDN4493258.1"/>
    </source>
</evidence>
<feature type="region of interest" description="Disordered" evidence="3">
    <location>
        <begin position="24"/>
        <end position="48"/>
    </location>
</feature>
<dbReference type="PANTHER" id="PTHR30535">
    <property type="entry name" value="VITAMIN B12-BINDING PROTEIN"/>
    <property type="match status" value="1"/>
</dbReference>
<comment type="similarity">
    <text evidence="1">Belongs to the bacterial solute-binding protein 8 family.</text>
</comment>
<dbReference type="Pfam" id="PF01497">
    <property type="entry name" value="Peripla_BP_2"/>
    <property type="match status" value="1"/>
</dbReference>
<sequence>MKLVNKKWLAPLAVSLLLVGCGDSEDTTKSDKVETKETTKNTETTEETGPYTVMDDRGVEVTFEEVPESIVSLQPSNTEILFELGAGEQIIGATEYDTYPEEALEIERVSDSMTIDTERVIEMQPDVVFAYTVGEEAHIEQLESAGLKVFVIKTAATIDDVYGDIEQMAEVLKVEEKADEIVSGIEDQIAAVQEKTASIDKKEKVYFEIAPAPEIWSVGSGTFQQELIEAAGVENIYADQQDWFEVTEEDLITRNPEAIITTVNYSEDPKGEIMAREGWSNITAIQNEEVYELNADIMDRPGPRIGEAIELIASTIYPEIFN</sequence>
<keyword evidence="2" id="KW-0732">Signal</keyword>
<dbReference type="CDD" id="cd01143">
    <property type="entry name" value="YvrC"/>
    <property type="match status" value="1"/>
</dbReference>
<feature type="domain" description="Fe/B12 periplasmic-binding" evidence="4">
    <location>
        <begin position="69"/>
        <end position="322"/>
    </location>
</feature>
<evidence type="ECO:0000259" key="4">
    <source>
        <dbReference type="PROSITE" id="PS50983"/>
    </source>
</evidence>
<dbReference type="InterPro" id="IPR054828">
    <property type="entry name" value="Vit_B12_bind_prot"/>
</dbReference>
<dbReference type="Proteomes" id="UP001172743">
    <property type="component" value="Unassembled WGS sequence"/>
</dbReference>
<dbReference type="Gene3D" id="3.40.50.1980">
    <property type="entry name" value="Nitrogenase molybdenum iron protein domain"/>
    <property type="match status" value="2"/>
</dbReference>
<keyword evidence="6" id="KW-1185">Reference proteome</keyword>
<gene>
    <name evidence="5" type="ORF">QYB95_06910</name>
</gene>
<feature type="compositionally biased region" description="Basic and acidic residues" evidence="3">
    <location>
        <begin position="26"/>
        <end position="40"/>
    </location>
</feature>
<comment type="caution">
    <text evidence="5">The sequence shown here is derived from an EMBL/GenBank/DDBJ whole genome shotgun (WGS) entry which is preliminary data.</text>
</comment>
<dbReference type="PROSITE" id="PS51257">
    <property type="entry name" value="PROKAR_LIPOPROTEIN"/>
    <property type="match status" value="1"/>
</dbReference>
<dbReference type="EMBL" id="JAUHTQ010000004">
    <property type="protein sequence ID" value="MDN4493258.1"/>
    <property type="molecule type" value="Genomic_DNA"/>
</dbReference>
<dbReference type="PANTHER" id="PTHR30535:SF34">
    <property type="entry name" value="MOLYBDATE-BINDING PROTEIN MOLA"/>
    <property type="match status" value="1"/>
</dbReference>
<organism evidence="5 6">
    <name type="scientific">Ureibacillus aquaedulcis</name>
    <dbReference type="NCBI Taxonomy" id="3058421"/>
    <lineage>
        <taxon>Bacteria</taxon>
        <taxon>Bacillati</taxon>
        <taxon>Bacillota</taxon>
        <taxon>Bacilli</taxon>
        <taxon>Bacillales</taxon>
        <taxon>Caryophanaceae</taxon>
        <taxon>Ureibacillus</taxon>
    </lineage>
</organism>
<evidence type="ECO:0000256" key="2">
    <source>
        <dbReference type="ARBA" id="ARBA00022729"/>
    </source>
</evidence>
<dbReference type="InterPro" id="IPR050902">
    <property type="entry name" value="ABC_Transporter_SBP"/>
</dbReference>
<evidence type="ECO:0000256" key="1">
    <source>
        <dbReference type="ARBA" id="ARBA00008814"/>
    </source>
</evidence>
<protein>
    <submittedName>
        <fullName evidence="5">ABC transporter substrate-binding protein</fullName>
    </submittedName>
</protein>
<dbReference type="PROSITE" id="PS50983">
    <property type="entry name" value="FE_B12_PBP"/>
    <property type="match status" value="1"/>
</dbReference>
<name>A0ABT8GPC9_9BACL</name>
<evidence type="ECO:0000313" key="6">
    <source>
        <dbReference type="Proteomes" id="UP001172743"/>
    </source>
</evidence>
<evidence type="ECO:0000256" key="3">
    <source>
        <dbReference type="SAM" id="MobiDB-lite"/>
    </source>
</evidence>
<dbReference type="InterPro" id="IPR002491">
    <property type="entry name" value="ABC_transptr_periplasmic_BD"/>
</dbReference>
<proteinExistence type="inferred from homology"/>
<accession>A0ABT8GPC9</accession>